<dbReference type="OrthoDB" id="2974376at2"/>
<evidence type="ECO:0000313" key="2">
    <source>
        <dbReference type="EMBL" id="EON71872.1"/>
    </source>
</evidence>
<dbReference type="AlphaFoldDB" id="R7ZCM2"/>
<dbReference type="CDD" id="cd20685">
    <property type="entry name" value="CdiA-CT_Ecl_RNase-like"/>
    <property type="match status" value="1"/>
</dbReference>
<dbReference type="InterPro" id="IPR038181">
    <property type="entry name" value="Ntox21_sf"/>
</dbReference>
<dbReference type="Gene3D" id="3.10.380.20">
    <property type="entry name" value="Novel toxin 21 (CdiA), C-terminal domain"/>
    <property type="match status" value="1"/>
</dbReference>
<dbReference type="InterPro" id="IPR028190">
    <property type="entry name" value="Ntox21"/>
</dbReference>
<evidence type="ECO:0000313" key="3">
    <source>
        <dbReference type="Proteomes" id="UP000013911"/>
    </source>
</evidence>
<evidence type="ECO:0000259" key="1">
    <source>
        <dbReference type="Pfam" id="PF15526"/>
    </source>
</evidence>
<accession>R7ZCM2</accession>
<name>R7ZCM2_LYSSH</name>
<comment type="caution">
    <text evidence="2">The sequence shown here is derived from an EMBL/GenBank/DDBJ whole genome shotgun (WGS) entry which is preliminary data.</text>
</comment>
<dbReference type="HOGENOM" id="CLU_1702138_0_0_9"/>
<gene>
    <name evidence="2" type="ORF">H131_13048</name>
</gene>
<dbReference type="eggNOG" id="ENOG5030KI6">
    <property type="taxonomic scope" value="Bacteria"/>
</dbReference>
<dbReference type="Proteomes" id="UP000013911">
    <property type="component" value="Unassembled WGS sequence"/>
</dbReference>
<feature type="domain" description="Novel toxin 21" evidence="1">
    <location>
        <begin position="99"/>
        <end position="154"/>
    </location>
</feature>
<sequence length="154" mass="17068">MKKFIAILLSVSLFIAYGGVGYAISIENEGPELVQLNTEENNLVSNSAIVKHNYFIEVDTEYVESSLNTEEITIISMLEFNEDTDTITVSAKLDDKYGNSIDIFYNKKGKPKYISIDQDGHNGGVWKGADSIKNLGSKKTRSGTYDAELNRIGD</sequence>
<organism evidence="2 3">
    <name type="scientific">Lysinibacillus sphaericus OT4b.31</name>
    <dbReference type="NCBI Taxonomy" id="1285586"/>
    <lineage>
        <taxon>Bacteria</taxon>
        <taxon>Bacillati</taxon>
        <taxon>Bacillota</taxon>
        <taxon>Bacilli</taxon>
        <taxon>Bacillales</taxon>
        <taxon>Bacillaceae</taxon>
        <taxon>Lysinibacillus</taxon>
    </lineage>
</organism>
<dbReference type="EMBL" id="AQPX01000020">
    <property type="protein sequence ID" value="EON71872.1"/>
    <property type="molecule type" value="Genomic_DNA"/>
</dbReference>
<protein>
    <recommendedName>
        <fullName evidence="1">Novel toxin 21 domain-containing protein</fullName>
    </recommendedName>
</protein>
<reference evidence="2 3" key="1">
    <citation type="submission" date="2013-04" db="EMBL/GenBank/DDBJ databases">
        <title>Draft genome of the heavy metal tolerant bacterium Lysinibacillus sphaericus strain OT4b.31.</title>
        <authorList>
            <person name="Pena-Montenegro T.D."/>
            <person name="Dussan J."/>
        </authorList>
    </citation>
    <scope>NUCLEOTIDE SEQUENCE [LARGE SCALE GENOMIC DNA]</scope>
    <source>
        <strain evidence="2 3">OT4b.31</strain>
    </source>
</reference>
<proteinExistence type="predicted"/>
<dbReference type="PATRIC" id="fig|1285586.5.peg.2665"/>
<dbReference type="Pfam" id="PF15526">
    <property type="entry name" value="Ntox21"/>
    <property type="match status" value="1"/>
</dbReference>